<feature type="compositionally biased region" description="Acidic residues" evidence="1">
    <location>
        <begin position="116"/>
        <end position="127"/>
    </location>
</feature>
<dbReference type="PROSITE" id="PS51425">
    <property type="entry name" value="SCD"/>
    <property type="match status" value="1"/>
</dbReference>
<reference evidence="3 4" key="1">
    <citation type="journal article" date="2020" name="ISME J.">
        <title>Uncovering the hidden diversity of litter-decomposition mechanisms in mushroom-forming fungi.</title>
        <authorList>
            <person name="Floudas D."/>
            <person name="Bentzer J."/>
            <person name="Ahren D."/>
            <person name="Johansson T."/>
            <person name="Persson P."/>
            <person name="Tunlid A."/>
        </authorList>
    </citation>
    <scope>NUCLEOTIDE SEQUENCE [LARGE SCALE GENOMIC DNA]</scope>
    <source>
        <strain evidence="3 4">CBS 146.42</strain>
    </source>
</reference>
<evidence type="ECO:0000313" key="3">
    <source>
        <dbReference type="EMBL" id="KAF5348797.1"/>
    </source>
</evidence>
<dbReference type="InterPro" id="IPR016024">
    <property type="entry name" value="ARM-type_fold"/>
</dbReference>
<evidence type="ECO:0000259" key="2">
    <source>
        <dbReference type="PROSITE" id="PS51425"/>
    </source>
</evidence>
<dbReference type="InterPro" id="IPR020839">
    <property type="entry name" value="SCD"/>
</dbReference>
<comment type="caution">
    <text evidence="3">The sequence shown here is derived from an EMBL/GenBank/DDBJ whole genome shotgun (WGS) entry which is preliminary data.</text>
</comment>
<dbReference type="InterPro" id="IPR056396">
    <property type="entry name" value="HEAT_SCC3-SA"/>
</dbReference>
<dbReference type="GO" id="GO:0003682">
    <property type="term" value="F:chromatin binding"/>
    <property type="evidence" value="ECO:0007669"/>
    <property type="project" value="TreeGrafter"/>
</dbReference>
<protein>
    <recommendedName>
        <fullName evidence="2">SCD domain-containing protein</fullName>
    </recommendedName>
</protein>
<dbReference type="InterPro" id="IPR011989">
    <property type="entry name" value="ARM-like"/>
</dbReference>
<feature type="compositionally biased region" description="Polar residues" evidence="1">
    <location>
        <begin position="1436"/>
        <end position="1447"/>
    </location>
</feature>
<feature type="compositionally biased region" description="Basic residues" evidence="1">
    <location>
        <begin position="1368"/>
        <end position="1383"/>
    </location>
</feature>
<sequence>MDDNTPASTPGPRRSQRDRKNVKHFASGGSSVVKRKRKLAEADAENDALDTGAEGTEADQDVESESAPEDNADDSHAPKQKRKRAKAAGSKTKGAPPAKRPRTAEAEGEGPASGGEEADASAEEEDEGTKTLKGGKKNKGSPKVKTKRPRKPKGTTTATKQTKPAGRRGRRVKEKGEGYDVEQIAKDTKIATDNTLFNALVDSTVALQDAVQDFIRSLQETPEAAQAELVNLILRCCGCNDSVDANQAVDYDGVVDALDNFTEVLKQENSPVYPLTSKLPVFKPFRASLSEFIDRLVSSTADLGVLYNSEFMSTLQTWVIAMSSSQIRSFRHTATVVALEVETSLCDAAAAVDKEAEVVSRQREGEKKRKGTGKGSNARDKELEAKAREIRERRTKLAEYLKETVDGVFVHRYRDLDPNIRAECVRSIGQWFKKYPGHFLNASYLRYVGWVLSDANTHVRLEAVKSLSSVYDQDEYIGNLTHFTERFKPRLLEMATSDVELSVRVSVIQVLEAIDAQSLLEEEEREKLCLLVFDEEVKVRKAVGGFVKRVWKESLEERVVLGRKGKGRKKGKELQERDEERIGLKSLVALFEKWSKALSELTGDAEESENGDDMLANGQDENDSVDGPSRRASRRKEVLALVGTDKKSRVTLAVEALWDEVDSLKDWEEILDMLLLDHSSGSGESQAHNGARVNGKERTPPEPDVVIQDSWRLEEGEETILLEILVTSIRQTKADAGGGKKGEEETVANDITREIIKALPRLFIKYQTDQHRIANVLLIPTLMNLDLYLEMRMISAYNALWDDIIKQFMSHTSVTVLSHAITAIRYLIDATSLSNANSTKILELEDELATALRDTVGGRDEIEVATLAEDEVLALGAHCSRIGVLFGVRNLTAWMEEDENGKQSCAWDIVSAVVERGRLGYKEEEGMVEQALHVLALHVIWKSKDMPRAQPGKEFTPEEEKMRDVVKQQRDSLVEKLFEFAIGTQSNTAEGVKRAAFKYLLDLYVLFAPTQLNPDLEFVQTEETDPMSLTLDDETQYRCAGYIQAEIERFAELLEEDAARAETPSKRGSDDEHASGEDEDENARSKSKEKEKDKTRERKRSQRKEVDTESRSWLEREYLFIDVISTFLRAIRAGAISVNHGSVLLAHYGRLGVAFDTCVKVVVDVLREEGLVGDNGEIIVIVVTKAIQEAFSLVMDGYVEDEYSAVQLAKLLSSCYVIRGGQLAIVKRLSTEYIVQVQTNLLNWIVKRIAAYQNNKNKKNLRKSLLFFRVLVPLLSSIQNRDALKIKAHLDQAFDQAKVEVSPTLKAWEPQRQYEKKLNNIMNKDKTTEGRRRKADKGNASAGELSSADEESEVERLIDTDGEQAKGSKPKPKPTRRGTRRTRSNPNPEEEADEGGEAQQPNEENEPENNQTMVTPKATRTRGAIVSPSPVPQQGAEGTTRSPSPGTEAQPAPEPTDITQQRASTPARPVQDEEEAEDQGADVGGTIETPKAKPAKKRLREDEDVEMEPSPQAEPQNPGTPGHDRPGTPVDDVLVRRKRIRR</sequence>
<dbReference type="SUPFAM" id="SSF48371">
    <property type="entry name" value="ARM repeat"/>
    <property type="match status" value="2"/>
</dbReference>
<feature type="compositionally biased region" description="Acidic residues" evidence="1">
    <location>
        <begin position="56"/>
        <end position="72"/>
    </location>
</feature>
<feature type="compositionally biased region" description="Basic and acidic residues" evidence="1">
    <location>
        <begin position="1059"/>
        <end position="1096"/>
    </location>
</feature>
<feature type="region of interest" description="Disordered" evidence="1">
    <location>
        <begin position="1"/>
        <end position="179"/>
    </location>
</feature>
<feature type="compositionally biased region" description="Basic residues" evidence="1">
    <location>
        <begin position="14"/>
        <end position="23"/>
    </location>
</feature>
<dbReference type="InterPro" id="IPR039662">
    <property type="entry name" value="Cohesin_Scc3/SA"/>
</dbReference>
<dbReference type="Pfam" id="PF24571">
    <property type="entry name" value="HEAT_SCC3-SA"/>
    <property type="match status" value="1"/>
</dbReference>
<feature type="compositionally biased region" description="Basic and acidic residues" evidence="1">
    <location>
        <begin position="1316"/>
        <end position="1330"/>
    </location>
</feature>
<dbReference type="Pfam" id="PF21581">
    <property type="entry name" value="SCD"/>
    <property type="match status" value="1"/>
</dbReference>
<accession>A0A8H5CVN5</accession>
<dbReference type="GO" id="GO:0008278">
    <property type="term" value="C:cohesin complex"/>
    <property type="evidence" value="ECO:0007669"/>
    <property type="project" value="TreeGrafter"/>
</dbReference>
<dbReference type="InterPro" id="IPR013721">
    <property type="entry name" value="STAG"/>
</dbReference>
<keyword evidence="4" id="KW-1185">Reference proteome</keyword>
<dbReference type="Gene3D" id="1.25.10.10">
    <property type="entry name" value="Leucine-rich Repeat Variant"/>
    <property type="match status" value="1"/>
</dbReference>
<dbReference type="Pfam" id="PF08514">
    <property type="entry name" value="STAG"/>
    <property type="match status" value="1"/>
</dbReference>
<feature type="region of interest" description="Disordered" evidence="1">
    <location>
        <begin position="1059"/>
        <end position="1107"/>
    </location>
</feature>
<dbReference type="GO" id="GO:0005634">
    <property type="term" value="C:nucleus"/>
    <property type="evidence" value="ECO:0007669"/>
    <property type="project" value="TreeGrafter"/>
</dbReference>
<feature type="compositionally biased region" description="Basic and acidic residues" evidence="1">
    <location>
        <begin position="1354"/>
        <end position="1366"/>
    </location>
</feature>
<proteinExistence type="predicted"/>
<dbReference type="GO" id="GO:0000785">
    <property type="term" value="C:chromatin"/>
    <property type="evidence" value="ECO:0007669"/>
    <property type="project" value="TreeGrafter"/>
</dbReference>
<evidence type="ECO:0000313" key="4">
    <source>
        <dbReference type="Proteomes" id="UP000559027"/>
    </source>
</evidence>
<dbReference type="OrthoDB" id="498590at2759"/>
<feature type="compositionally biased region" description="Basic residues" evidence="1">
    <location>
        <begin position="133"/>
        <end position="153"/>
    </location>
</feature>
<organism evidence="3 4">
    <name type="scientific">Leucocoprinus leucothites</name>
    <dbReference type="NCBI Taxonomy" id="201217"/>
    <lineage>
        <taxon>Eukaryota</taxon>
        <taxon>Fungi</taxon>
        <taxon>Dikarya</taxon>
        <taxon>Basidiomycota</taxon>
        <taxon>Agaricomycotina</taxon>
        <taxon>Agaricomycetes</taxon>
        <taxon>Agaricomycetidae</taxon>
        <taxon>Agaricales</taxon>
        <taxon>Agaricineae</taxon>
        <taxon>Agaricaceae</taxon>
        <taxon>Leucocoprinus</taxon>
    </lineage>
</organism>
<evidence type="ECO:0000256" key="1">
    <source>
        <dbReference type="SAM" id="MobiDB-lite"/>
    </source>
</evidence>
<dbReference type="PANTHER" id="PTHR11199">
    <property type="entry name" value="STROMAL ANTIGEN"/>
    <property type="match status" value="1"/>
</dbReference>
<dbReference type="GO" id="GO:0007062">
    <property type="term" value="P:sister chromatid cohesion"/>
    <property type="evidence" value="ECO:0007669"/>
    <property type="project" value="UniProtKB-ARBA"/>
</dbReference>
<feature type="domain" description="SCD" evidence="2">
    <location>
        <begin position="409"/>
        <end position="494"/>
    </location>
</feature>
<dbReference type="Proteomes" id="UP000559027">
    <property type="component" value="Unassembled WGS sequence"/>
</dbReference>
<dbReference type="EMBL" id="JAACJO010000018">
    <property type="protein sequence ID" value="KAF5348797.1"/>
    <property type="molecule type" value="Genomic_DNA"/>
</dbReference>
<dbReference type="PANTHER" id="PTHR11199:SF0">
    <property type="entry name" value="LD34181P-RELATED"/>
    <property type="match status" value="1"/>
</dbReference>
<feature type="region of interest" description="Disordered" evidence="1">
    <location>
        <begin position="680"/>
        <end position="703"/>
    </location>
</feature>
<feature type="compositionally biased region" description="Acidic residues" evidence="1">
    <location>
        <begin position="603"/>
        <end position="612"/>
    </location>
</feature>
<feature type="region of interest" description="Disordered" evidence="1">
    <location>
        <begin position="359"/>
        <end position="384"/>
    </location>
</feature>
<gene>
    <name evidence="3" type="ORF">D9756_009780</name>
</gene>
<name>A0A8H5CVN5_9AGAR</name>
<feature type="region of interest" description="Disordered" evidence="1">
    <location>
        <begin position="1316"/>
        <end position="1542"/>
    </location>
</feature>
<feature type="region of interest" description="Disordered" evidence="1">
    <location>
        <begin position="602"/>
        <end position="632"/>
    </location>
</feature>
<feature type="compositionally biased region" description="Low complexity" evidence="1">
    <location>
        <begin position="87"/>
        <end position="97"/>
    </location>
</feature>